<dbReference type="EMBL" id="JTDE01000034">
    <property type="protein sequence ID" value="KAF7262561.1"/>
    <property type="molecule type" value="Genomic_DNA"/>
</dbReference>
<dbReference type="PANTHER" id="PTHR11875">
    <property type="entry name" value="TESTIS-SPECIFIC Y-ENCODED PROTEIN"/>
    <property type="match status" value="1"/>
</dbReference>
<dbReference type="GO" id="GO:0005634">
    <property type="term" value="C:nucleus"/>
    <property type="evidence" value="ECO:0007669"/>
    <property type="project" value="InterPro"/>
</dbReference>
<dbReference type="SUPFAM" id="SSF143113">
    <property type="entry name" value="NAP-like"/>
    <property type="match status" value="1"/>
</dbReference>
<feature type="region of interest" description="Disordered" evidence="3">
    <location>
        <begin position="103"/>
        <end position="139"/>
    </location>
</feature>
<evidence type="ECO:0000313" key="4">
    <source>
        <dbReference type="EMBL" id="KAF7262561.1"/>
    </source>
</evidence>
<dbReference type="Gene3D" id="3.30.1120.90">
    <property type="entry name" value="Nucleosome assembly protein"/>
    <property type="match status" value="1"/>
</dbReference>
<comment type="caution">
    <text evidence="4">The sequence shown here is derived from an EMBL/GenBank/DDBJ whole genome shotgun (WGS) entry which is preliminary data.</text>
</comment>
<evidence type="ECO:0008006" key="6">
    <source>
        <dbReference type="Google" id="ProtNLM"/>
    </source>
</evidence>
<accession>A0A8S9ZAS6</accession>
<dbReference type="GO" id="GO:0006334">
    <property type="term" value="P:nucleosome assembly"/>
    <property type="evidence" value="ECO:0007669"/>
    <property type="project" value="InterPro"/>
</dbReference>
<dbReference type="AlphaFoldDB" id="A0A8S9ZAS6"/>
<dbReference type="InterPro" id="IPR037231">
    <property type="entry name" value="NAP-like_sf"/>
</dbReference>
<dbReference type="Pfam" id="PF00956">
    <property type="entry name" value="NAP"/>
    <property type="match status" value="1"/>
</dbReference>
<name>A0A8S9ZAS6_9TREM</name>
<gene>
    <name evidence="4" type="ORF">EG68_00150</name>
</gene>
<comment type="similarity">
    <text evidence="1 2">Belongs to the nucleosome assembly protein (NAP) family.</text>
</comment>
<keyword evidence="5" id="KW-1185">Reference proteome</keyword>
<dbReference type="Proteomes" id="UP000822476">
    <property type="component" value="Unassembled WGS sequence"/>
</dbReference>
<evidence type="ECO:0000313" key="5">
    <source>
        <dbReference type="Proteomes" id="UP000822476"/>
    </source>
</evidence>
<evidence type="ECO:0000256" key="2">
    <source>
        <dbReference type="RuleBase" id="RU003876"/>
    </source>
</evidence>
<feature type="compositionally biased region" description="Acidic residues" evidence="3">
    <location>
        <begin position="328"/>
        <end position="352"/>
    </location>
</feature>
<feature type="compositionally biased region" description="Acidic residues" evidence="3">
    <location>
        <begin position="103"/>
        <end position="114"/>
    </location>
</feature>
<protein>
    <recommendedName>
        <fullName evidence="6">Nucleosome assembly protein 1-like 1</fullName>
    </recommendedName>
</protein>
<reference evidence="4" key="1">
    <citation type="submission" date="2019-07" db="EMBL/GenBank/DDBJ databases">
        <title>Annotation for the trematode Paragonimus miyazaki's.</title>
        <authorList>
            <person name="Choi Y.-J."/>
        </authorList>
    </citation>
    <scope>NUCLEOTIDE SEQUENCE</scope>
    <source>
        <strain evidence="4">Japan</strain>
    </source>
</reference>
<dbReference type="OrthoDB" id="27325at2759"/>
<dbReference type="InterPro" id="IPR002164">
    <property type="entry name" value="NAP_family"/>
</dbReference>
<evidence type="ECO:0000256" key="3">
    <source>
        <dbReference type="SAM" id="MobiDB-lite"/>
    </source>
</evidence>
<organism evidence="4 5">
    <name type="scientific">Paragonimus skrjabini miyazakii</name>
    <dbReference type="NCBI Taxonomy" id="59628"/>
    <lineage>
        <taxon>Eukaryota</taxon>
        <taxon>Metazoa</taxon>
        <taxon>Spiralia</taxon>
        <taxon>Lophotrochozoa</taxon>
        <taxon>Platyhelminthes</taxon>
        <taxon>Trematoda</taxon>
        <taxon>Digenea</taxon>
        <taxon>Plagiorchiida</taxon>
        <taxon>Troglotremata</taxon>
        <taxon>Troglotrematidae</taxon>
        <taxon>Paragonimus</taxon>
    </lineage>
</organism>
<proteinExistence type="inferred from homology"/>
<dbReference type="Gene3D" id="1.20.5.1500">
    <property type="match status" value="1"/>
</dbReference>
<evidence type="ECO:0000256" key="1">
    <source>
        <dbReference type="ARBA" id="ARBA00009947"/>
    </source>
</evidence>
<sequence>MDTELKQPEYEQFETLQNSGLLDSLYESLTLKERARAFYRNLSPVVRGRIHALKRIQYETLKLEVEFYKEMAKLELQFAEKQQQLFVRRQAIVTGEYEPTLEETDWEFSEDEEMSPNTNLGRSGNEGDAPVNLGPQSVDKSTTRGIPGFWLMVLKHAPLICDTIRPADIPALKCLKDIRSIPIESNGRPGFQLEFDFEPNEYFTNTVLTKRYFMNFDLREDNPLSYDGPEVVATEGCEINWKPSKNLTMAVTSKTQRSKFNNEKQTVTKSTSIESFFHFFNPPEQTSAPKGSNPALERRLLEDSDLGQYLKERVIPRAVAYFTGETLDLENEVEDPDDFSEDEFVDDSEEDLNGGADP</sequence>
<feature type="region of interest" description="Disordered" evidence="3">
    <location>
        <begin position="328"/>
        <end position="358"/>
    </location>
</feature>